<keyword evidence="1" id="KW-1133">Transmembrane helix</keyword>
<dbReference type="Proteomes" id="UP000289340">
    <property type="component" value="Chromosome 1"/>
</dbReference>
<name>A0A0B2P6D0_GLYSO</name>
<evidence type="ECO:0000313" key="4">
    <source>
        <dbReference type="EMBL" id="RZC28045.1"/>
    </source>
</evidence>
<dbReference type="Proteomes" id="UP000053555">
    <property type="component" value="Unassembled WGS sequence"/>
</dbReference>
<dbReference type="EMBL" id="KN668844">
    <property type="protein sequence ID" value="KHN04885.1"/>
    <property type="molecule type" value="Genomic_DNA"/>
</dbReference>
<feature type="transmembrane region" description="Helical" evidence="1">
    <location>
        <begin position="47"/>
        <end position="71"/>
    </location>
</feature>
<evidence type="ECO:0000313" key="2">
    <source>
        <dbReference type="EMBL" id="KHN04885.1"/>
    </source>
</evidence>
<organism evidence="2">
    <name type="scientific">Glycine soja</name>
    <name type="common">Wild soybean</name>
    <dbReference type="NCBI Taxonomy" id="3848"/>
    <lineage>
        <taxon>Eukaryota</taxon>
        <taxon>Viridiplantae</taxon>
        <taxon>Streptophyta</taxon>
        <taxon>Embryophyta</taxon>
        <taxon>Tracheophyta</taxon>
        <taxon>Spermatophyta</taxon>
        <taxon>Magnoliopsida</taxon>
        <taxon>eudicotyledons</taxon>
        <taxon>Gunneridae</taxon>
        <taxon>Pentapetalae</taxon>
        <taxon>rosids</taxon>
        <taxon>fabids</taxon>
        <taxon>Fabales</taxon>
        <taxon>Fabaceae</taxon>
        <taxon>Papilionoideae</taxon>
        <taxon>50 kb inversion clade</taxon>
        <taxon>NPAAA clade</taxon>
        <taxon>indigoferoid/millettioid clade</taxon>
        <taxon>Phaseoleae</taxon>
        <taxon>Glycine</taxon>
        <taxon>Glycine subgen. Soja</taxon>
    </lineage>
</organism>
<evidence type="ECO:0000313" key="3">
    <source>
        <dbReference type="EMBL" id="RZC28044.1"/>
    </source>
</evidence>
<evidence type="ECO:0000256" key="1">
    <source>
        <dbReference type="SAM" id="Phobius"/>
    </source>
</evidence>
<proteinExistence type="predicted"/>
<reference evidence="3 5" key="2">
    <citation type="submission" date="2018-09" db="EMBL/GenBank/DDBJ databases">
        <title>A high-quality reference genome of wild soybean provides a powerful tool to mine soybean genomes.</title>
        <authorList>
            <person name="Xie M."/>
            <person name="Chung C.Y.L."/>
            <person name="Li M.-W."/>
            <person name="Wong F.-L."/>
            <person name="Chan T.-F."/>
            <person name="Lam H.-M."/>
        </authorList>
    </citation>
    <scope>NUCLEOTIDE SEQUENCE [LARGE SCALE GENOMIC DNA]</scope>
    <source>
        <strain evidence="5">cv. W05</strain>
        <tissue evidence="3">Hypocotyl of etiolated seedlings</tissue>
    </source>
</reference>
<sequence length="84" mass="8931">MLNYVDRGAIASNGVNGSLATCTDSGICRGGSGIQGFFNLNNFQDGVLSSAFMVGLLIASQYLLLLLLPIIWKMVDGGLILCWM</sequence>
<accession>A0A0B2P6D0</accession>
<keyword evidence="1" id="KW-0812">Transmembrane</keyword>
<keyword evidence="1" id="KW-0472">Membrane</keyword>
<dbReference type="AlphaFoldDB" id="A0A0B2P6D0"/>
<protein>
    <submittedName>
        <fullName evidence="2">Putative sphingolipid transporter spinster like 3</fullName>
    </submittedName>
    <submittedName>
        <fullName evidence="3">Putative sphingolipid transporter spinster-like 3 isoform A</fullName>
    </submittedName>
    <submittedName>
        <fullName evidence="4">Putative sphingolipid transporter spinster-like 3 isoform B</fullName>
    </submittedName>
</protein>
<reference evidence="2" key="1">
    <citation type="submission" date="2014-07" db="EMBL/GenBank/DDBJ databases">
        <title>Identification of a novel salt tolerance gene in wild soybean by whole-genome sequencing.</title>
        <authorList>
            <person name="Lam H.-M."/>
            <person name="Qi X."/>
            <person name="Li M.-W."/>
            <person name="Liu X."/>
            <person name="Xie M."/>
            <person name="Ni M."/>
            <person name="Xu X."/>
        </authorList>
    </citation>
    <scope>NUCLEOTIDE SEQUENCE [LARGE SCALE GENOMIC DNA]</scope>
    <source>
        <tissue evidence="2">Root</tissue>
    </source>
</reference>
<keyword evidence="5" id="KW-1185">Reference proteome</keyword>
<gene>
    <name evidence="3" type="ORF">D0Y65_000187</name>
    <name evidence="2" type="ORF">glysoja_024246</name>
</gene>
<dbReference type="EMBL" id="QZWG01000001">
    <property type="protein sequence ID" value="RZC28045.1"/>
    <property type="molecule type" value="Genomic_DNA"/>
</dbReference>
<evidence type="ECO:0000313" key="5">
    <source>
        <dbReference type="Proteomes" id="UP000289340"/>
    </source>
</evidence>
<dbReference type="EMBL" id="QZWG01000001">
    <property type="protein sequence ID" value="RZC28044.1"/>
    <property type="molecule type" value="Genomic_DNA"/>
</dbReference>